<name>A0A9P9YAN6_9MUSC</name>
<proteinExistence type="predicted"/>
<keyword evidence="4" id="KW-1185">Reference proteome</keyword>
<dbReference type="EMBL" id="JAMKOV010000175">
    <property type="protein sequence ID" value="KAI8033165.1"/>
    <property type="molecule type" value="Genomic_DNA"/>
</dbReference>
<evidence type="ECO:0000313" key="3">
    <source>
        <dbReference type="EMBL" id="KAI8033165.1"/>
    </source>
</evidence>
<comment type="caution">
    <text evidence="3">The sequence shown here is derived from an EMBL/GenBank/DDBJ whole genome shotgun (WGS) entry which is preliminary data.</text>
</comment>
<feature type="signal peptide" evidence="2">
    <location>
        <begin position="1"/>
        <end position="18"/>
    </location>
</feature>
<accession>A0A9P9YAN6</accession>
<feature type="chain" id="PRO_5040395313" evidence="2">
    <location>
        <begin position="19"/>
        <end position="113"/>
    </location>
</feature>
<protein>
    <submittedName>
        <fullName evidence="3">Uncharacterized protein</fullName>
    </submittedName>
</protein>
<feature type="region of interest" description="Disordered" evidence="1">
    <location>
        <begin position="64"/>
        <end position="113"/>
    </location>
</feature>
<evidence type="ECO:0000256" key="1">
    <source>
        <dbReference type="SAM" id="MobiDB-lite"/>
    </source>
</evidence>
<sequence>MFFSLAACFGTLFMYASFNDFNKIVHKFDNFHLGWLYNLWNFGNLAHETKYLNGRLVCNKASKLRSKGKVKKPAPIGPSWALTSTRYQSQSHPDHPQTQINPDQSHTYPQACR</sequence>
<reference evidence="3" key="1">
    <citation type="journal article" date="2023" name="Genome Biol. Evol.">
        <title>Long-read-based Genome Assembly of Drosophila gunungcola Reveals Fewer Chemosensory Genes in Flower-breeding Species.</title>
        <authorList>
            <person name="Negi A."/>
            <person name="Liao B.Y."/>
            <person name="Yeh S.D."/>
        </authorList>
    </citation>
    <scope>NUCLEOTIDE SEQUENCE</scope>
    <source>
        <strain evidence="3">Sukarami</strain>
    </source>
</reference>
<dbReference type="Proteomes" id="UP001059596">
    <property type="component" value="Unassembled WGS sequence"/>
</dbReference>
<evidence type="ECO:0000313" key="4">
    <source>
        <dbReference type="Proteomes" id="UP001059596"/>
    </source>
</evidence>
<organism evidence="3 4">
    <name type="scientific">Drosophila gunungcola</name>
    <name type="common">fruit fly</name>
    <dbReference type="NCBI Taxonomy" id="103775"/>
    <lineage>
        <taxon>Eukaryota</taxon>
        <taxon>Metazoa</taxon>
        <taxon>Ecdysozoa</taxon>
        <taxon>Arthropoda</taxon>
        <taxon>Hexapoda</taxon>
        <taxon>Insecta</taxon>
        <taxon>Pterygota</taxon>
        <taxon>Neoptera</taxon>
        <taxon>Endopterygota</taxon>
        <taxon>Diptera</taxon>
        <taxon>Brachycera</taxon>
        <taxon>Muscomorpha</taxon>
        <taxon>Ephydroidea</taxon>
        <taxon>Drosophilidae</taxon>
        <taxon>Drosophila</taxon>
        <taxon>Sophophora</taxon>
    </lineage>
</organism>
<gene>
    <name evidence="3" type="ORF">M5D96_014080</name>
</gene>
<evidence type="ECO:0000256" key="2">
    <source>
        <dbReference type="SAM" id="SignalP"/>
    </source>
</evidence>
<keyword evidence="2" id="KW-0732">Signal</keyword>
<dbReference type="AlphaFoldDB" id="A0A9P9YAN6"/>
<feature type="compositionally biased region" description="Polar residues" evidence="1">
    <location>
        <begin position="81"/>
        <end position="113"/>
    </location>
</feature>